<dbReference type="Pfam" id="PF25137">
    <property type="entry name" value="ADH_Fe_C"/>
    <property type="match status" value="1"/>
</dbReference>
<evidence type="ECO:0000256" key="1">
    <source>
        <dbReference type="ARBA" id="ARBA00001962"/>
    </source>
</evidence>
<dbReference type="PANTHER" id="PTHR11496:SF102">
    <property type="entry name" value="ALCOHOL DEHYDROGENASE 4"/>
    <property type="match status" value="1"/>
</dbReference>
<dbReference type="FunFam" id="3.40.50.1970:FF:000003">
    <property type="entry name" value="Alcohol dehydrogenase, iron-containing"/>
    <property type="match status" value="1"/>
</dbReference>
<dbReference type="InterPro" id="IPR056798">
    <property type="entry name" value="ADH_Fe_C"/>
</dbReference>
<reference evidence="6 7" key="1">
    <citation type="journal article" date="2018" name="Nat. Biotechnol.">
        <title>A standardized bacterial taxonomy based on genome phylogeny substantially revises the tree of life.</title>
        <authorList>
            <person name="Parks D.H."/>
            <person name="Chuvochina M."/>
            <person name="Waite D.W."/>
            <person name="Rinke C."/>
            <person name="Skarshewski A."/>
            <person name="Chaumeil P.A."/>
            <person name="Hugenholtz P."/>
        </authorList>
    </citation>
    <scope>NUCLEOTIDE SEQUENCE [LARGE SCALE GENOMIC DNA]</scope>
    <source>
        <strain evidence="6">UBA9158</strain>
    </source>
</reference>
<proteinExistence type="inferred from homology"/>
<dbReference type="InterPro" id="IPR039697">
    <property type="entry name" value="Alcohol_dehydrogenase_Fe"/>
</dbReference>
<accession>A0A3C1KHU7</accession>
<dbReference type="STRING" id="1121937.GCA_000423125_03217"/>
<evidence type="ECO:0000313" key="7">
    <source>
        <dbReference type="Proteomes" id="UP000259273"/>
    </source>
</evidence>
<evidence type="ECO:0000259" key="5">
    <source>
        <dbReference type="Pfam" id="PF25137"/>
    </source>
</evidence>
<dbReference type="GO" id="GO:0046872">
    <property type="term" value="F:metal ion binding"/>
    <property type="evidence" value="ECO:0007669"/>
    <property type="project" value="InterPro"/>
</dbReference>
<dbReference type="SUPFAM" id="SSF56796">
    <property type="entry name" value="Dehydroquinate synthase-like"/>
    <property type="match status" value="1"/>
</dbReference>
<comment type="cofactor">
    <cofactor evidence="1">
        <name>Fe cation</name>
        <dbReference type="ChEBI" id="CHEBI:24875"/>
    </cofactor>
</comment>
<dbReference type="InterPro" id="IPR001670">
    <property type="entry name" value="ADH_Fe/GldA"/>
</dbReference>
<keyword evidence="3" id="KW-0560">Oxidoreductase</keyword>
<evidence type="ECO:0000259" key="4">
    <source>
        <dbReference type="Pfam" id="PF00465"/>
    </source>
</evidence>
<feature type="domain" description="Alcohol dehydrogenase iron-type/glycerol dehydrogenase GldA" evidence="4">
    <location>
        <begin position="9"/>
        <end position="175"/>
    </location>
</feature>
<dbReference type="AlphaFoldDB" id="A0A3C1KHU7"/>
<sequence length="387" mass="40531">MAPASIHLPRILRIGAGASATLLDTLGELGLARPLLVTDPFLAERGFAERLLQPLMRAGIACPVFAECVPDPTTDSVAACLSQLRRGDFDCLVALGGGSSLDTAKAVSVLALHGGAMRDFAVPATVPSGLPVIAIPTTAGTGAEVTRAAVITDTLTQEKMLCMGLGLVPVAALVDFELTLSMPHRLTADTGLDSLCHALEAYVSRKANAFTDSIALTALASISRHLRTACEDPDNREAREAMMLAATQGGIAFANASVTLIHGMSRPLGALFHVPHGLSNAMLLPEVTAWSVGHAPQRYAECARVMGLAQAHDSDTQAADRLVAGLRQLTADLEVPGPRQWGIAEEPWFANLDTMAAQALASGSPGNNPRVPEAMDIVALYRRVWAA</sequence>
<feature type="domain" description="Fe-containing alcohol dehydrogenase-like C-terminal" evidence="5">
    <location>
        <begin position="187"/>
        <end position="384"/>
    </location>
</feature>
<organism evidence="6 7">
    <name type="scientific">Haliea salexigens</name>
    <dbReference type="NCBI Taxonomy" id="287487"/>
    <lineage>
        <taxon>Bacteria</taxon>
        <taxon>Pseudomonadati</taxon>
        <taxon>Pseudomonadota</taxon>
        <taxon>Gammaproteobacteria</taxon>
        <taxon>Cellvibrionales</taxon>
        <taxon>Halieaceae</taxon>
        <taxon>Haliea</taxon>
    </lineage>
</organism>
<gene>
    <name evidence="6" type="ORF">DCP75_00865</name>
</gene>
<dbReference type="Gene3D" id="1.20.1090.10">
    <property type="entry name" value="Dehydroquinate synthase-like - alpha domain"/>
    <property type="match status" value="1"/>
</dbReference>
<dbReference type="Gene3D" id="3.40.50.1970">
    <property type="match status" value="1"/>
</dbReference>
<dbReference type="CDD" id="cd08194">
    <property type="entry name" value="Fe-ADH-like"/>
    <property type="match status" value="1"/>
</dbReference>
<evidence type="ECO:0000256" key="3">
    <source>
        <dbReference type="ARBA" id="ARBA00023002"/>
    </source>
</evidence>
<evidence type="ECO:0000313" key="6">
    <source>
        <dbReference type="EMBL" id="HAN26290.1"/>
    </source>
</evidence>
<comment type="similarity">
    <text evidence="2">Belongs to the iron-containing alcohol dehydrogenase family.</text>
</comment>
<dbReference type="Proteomes" id="UP000259273">
    <property type="component" value="Unassembled WGS sequence"/>
</dbReference>
<evidence type="ECO:0000256" key="2">
    <source>
        <dbReference type="ARBA" id="ARBA00007358"/>
    </source>
</evidence>
<dbReference type="EMBL" id="DMND01000017">
    <property type="protein sequence ID" value="HAN26290.1"/>
    <property type="molecule type" value="Genomic_DNA"/>
</dbReference>
<protein>
    <submittedName>
        <fullName evidence="6">Alcohol dehydrogenase</fullName>
    </submittedName>
</protein>
<dbReference type="Pfam" id="PF00465">
    <property type="entry name" value="Fe-ADH"/>
    <property type="match status" value="1"/>
</dbReference>
<comment type="caution">
    <text evidence="6">The sequence shown here is derived from an EMBL/GenBank/DDBJ whole genome shotgun (WGS) entry which is preliminary data.</text>
</comment>
<dbReference type="FunFam" id="1.20.1090.10:FF:000001">
    <property type="entry name" value="Aldehyde-alcohol dehydrogenase"/>
    <property type="match status" value="1"/>
</dbReference>
<name>A0A3C1KHU7_9GAMM</name>
<dbReference type="GO" id="GO:0004022">
    <property type="term" value="F:alcohol dehydrogenase (NAD+) activity"/>
    <property type="evidence" value="ECO:0007669"/>
    <property type="project" value="TreeGrafter"/>
</dbReference>
<dbReference type="PANTHER" id="PTHR11496">
    <property type="entry name" value="ALCOHOL DEHYDROGENASE"/>
    <property type="match status" value="1"/>
</dbReference>